<protein>
    <submittedName>
        <fullName evidence="1">Aggrecan core protein</fullName>
    </submittedName>
</protein>
<proteinExistence type="predicted"/>
<dbReference type="Proteomes" id="UP001219518">
    <property type="component" value="Unassembled WGS sequence"/>
</dbReference>
<accession>A0AAE1HJ09</accession>
<dbReference type="EMBL" id="JAHWGI010001208">
    <property type="protein sequence ID" value="KAK3924878.1"/>
    <property type="molecule type" value="Genomic_DNA"/>
</dbReference>
<sequence length="92" mass="10930">MSVVPEKRSISRNKTWKKTKNITNTCPIRRKTERTCCEAECSFVKEHKCLFEKYYSERNLLARQEILSEALNQNEILKAQIRYLETVYGVKL</sequence>
<gene>
    <name evidence="1" type="ORF">KUF71_011713</name>
    <name evidence="2" type="ORF">KUF71_013151</name>
</gene>
<evidence type="ECO:0000313" key="3">
    <source>
        <dbReference type="Proteomes" id="UP001219518"/>
    </source>
</evidence>
<evidence type="ECO:0000313" key="1">
    <source>
        <dbReference type="EMBL" id="KAK3922239.1"/>
    </source>
</evidence>
<name>A0AAE1HJ09_9NEOP</name>
<dbReference type="AlphaFoldDB" id="A0AAE1HJ09"/>
<dbReference type="EMBL" id="JAHWGI010001078">
    <property type="protein sequence ID" value="KAK3922239.1"/>
    <property type="molecule type" value="Genomic_DNA"/>
</dbReference>
<organism evidence="1 3">
    <name type="scientific">Frankliniella fusca</name>
    <dbReference type="NCBI Taxonomy" id="407009"/>
    <lineage>
        <taxon>Eukaryota</taxon>
        <taxon>Metazoa</taxon>
        <taxon>Ecdysozoa</taxon>
        <taxon>Arthropoda</taxon>
        <taxon>Hexapoda</taxon>
        <taxon>Insecta</taxon>
        <taxon>Pterygota</taxon>
        <taxon>Neoptera</taxon>
        <taxon>Paraneoptera</taxon>
        <taxon>Thysanoptera</taxon>
        <taxon>Terebrantia</taxon>
        <taxon>Thripoidea</taxon>
        <taxon>Thripidae</taxon>
        <taxon>Frankliniella</taxon>
    </lineage>
</organism>
<comment type="caution">
    <text evidence="1">The sequence shown here is derived from an EMBL/GenBank/DDBJ whole genome shotgun (WGS) entry which is preliminary data.</text>
</comment>
<reference evidence="1" key="1">
    <citation type="submission" date="2021-07" db="EMBL/GenBank/DDBJ databases">
        <authorList>
            <person name="Catto M.A."/>
            <person name="Jacobson A."/>
            <person name="Kennedy G."/>
            <person name="Labadie P."/>
            <person name="Hunt B.G."/>
            <person name="Srinivasan R."/>
        </authorList>
    </citation>
    <scope>NUCLEOTIDE SEQUENCE</scope>
    <source>
        <strain evidence="1">PL_HMW_Pooled</strain>
        <tissue evidence="1">Head</tissue>
    </source>
</reference>
<evidence type="ECO:0000313" key="2">
    <source>
        <dbReference type="EMBL" id="KAK3924878.1"/>
    </source>
</evidence>
<keyword evidence="3" id="KW-1185">Reference proteome</keyword>
<reference evidence="1" key="2">
    <citation type="journal article" date="2023" name="BMC Genomics">
        <title>Pest status, molecular evolution, and epigenetic factors derived from the genome assembly of Frankliniella fusca, a thysanopteran phytovirus vector.</title>
        <authorList>
            <person name="Catto M.A."/>
            <person name="Labadie P.E."/>
            <person name="Jacobson A.L."/>
            <person name="Kennedy G.G."/>
            <person name="Srinivasan R."/>
            <person name="Hunt B.G."/>
        </authorList>
    </citation>
    <scope>NUCLEOTIDE SEQUENCE</scope>
    <source>
        <strain evidence="1">PL_HMW_Pooled</strain>
    </source>
</reference>